<keyword evidence="2" id="KW-0067">ATP-binding</keyword>
<dbReference type="GO" id="GO:0036297">
    <property type="term" value="P:interstrand cross-link repair"/>
    <property type="evidence" value="ECO:0007669"/>
    <property type="project" value="TreeGrafter"/>
</dbReference>
<dbReference type="InterPro" id="IPR027417">
    <property type="entry name" value="P-loop_NTPase"/>
</dbReference>
<dbReference type="GO" id="GO:0005524">
    <property type="term" value="F:ATP binding"/>
    <property type="evidence" value="ECO:0007669"/>
    <property type="project" value="UniProtKB-KW"/>
</dbReference>
<dbReference type="CDD" id="cd17039">
    <property type="entry name" value="Ubl_ubiquitin_like"/>
    <property type="match status" value="1"/>
</dbReference>
<dbReference type="GO" id="GO:0003676">
    <property type="term" value="F:nucleic acid binding"/>
    <property type="evidence" value="ECO:0007669"/>
    <property type="project" value="InterPro"/>
</dbReference>
<evidence type="ECO:0000256" key="2">
    <source>
        <dbReference type="ARBA" id="ARBA00022840"/>
    </source>
</evidence>
<dbReference type="InterPro" id="IPR018973">
    <property type="entry name" value="MZB"/>
</dbReference>
<evidence type="ECO:0000259" key="5">
    <source>
        <dbReference type="PROSITE" id="PS51194"/>
    </source>
</evidence>
<dbReference type="PANTHER" id="PTHR47957">
    <property type="entry name" value="ATP-DEPENDENT HELICASE HRQ1"/>
    <property type="match status" value="1"/>
</dbReference>
<dbReference type="FunFam" id="3.40.50.300:FF:001137">
    <property type="entry name" value="DEAD/DEAH box helicase"/>
    <property type="match status" value="1"/>
</dbReference>
<dbReference type="PROSITE" id="PS51192">
    <property type="entry name" value="HELICASE_ATP_BIND_1"/>
    <property type="match status" value="1"/>
</dbReference>
<name>A0A811N7T2_9POAL</name>
<proteinExistence type="predicted"/>
<comment type="caution">
    <text evidence="6">The sequence shown here is derived from an EMBL/GenBank/DDBJ whole genome shotgun (WGS) entry which is preliminary data.</text>
</comment>
<evidence type="ECO:0000313" key="7">
    <source>
        <dbReference type="Proteomes" id="UP000604825"/>
    </source>
</evidence>
<feature type="domain" description="Helicase C-terminal" evidence="5">
    <location>
        <begin position="501"/>
        <end position="657"/>
    </location>
</feature>
<dbReference type="Proteomes" id="UP000604825">
    <property type="component" value="Unassembled WGS sequence"/>
</dbReference>
<dbReference type="Gene3D" id="3.40.50.300">
    <property type="entry name" value="P-loop containing nucleotide triphosphate hydrolases"/>
    <property type="match status" value="2"/>
</dbReference>
<dbReference type="CDD" id="cd18797">
    <property type="entry name" value="SF2_C_Hrq"/>
    <property type="match status" value="1"/>
</dbReference>
<dbReference type="GO" id="GO:0043138">
    <property type="term" value="F:3'-5' DNA helicase activity"/>
    <property type="evidence" value="ECO:0007669"/>
    <property type="project" value="TreeGrafter"/>
</dbReference>
<sequence>MTAQQEGREVQVRALDGRSTVVKLPPGGSVRDLKAALRTSFPPAQVAPSFHLFLKGAKLRLDAEIGSLAIGGNEFIVLVPFTRMPQQRSSVCMASQEQGLNPPKQPEVSSAANSAWQDIMDDLSAMPTSPQPDAASKEFYSSRDPCSGRFTEDMTAGQSSSSWSSRKRRKTCKENGNGSPQMVSPEANGTAEKHNISKKTGVAKSTAMSCHDMHPLEPTEMVEHLKQGLGKQEQIVHIQEISSRETSFTELPCNLSEAMREALKSIGISRLYSHQSQAIKSSISGRHIVVATSTSSGKSLCYNIPVLESLSQDSMACALYIFPTKALAQDQLRTSLEMKNASHIDIDVKIYDGDTPREDRLWIRDNARLLITNPDMLHVSILPYHGQFQRILSNLRYIVIDEAHSYKGAFGCHTALIIRRLKHICSNVYGSHPTFIFCTATSANPCEHVMELANLDEVELIQNDGSRCGSKYILLWNPPLHMTEGRSKASSVPRRSSSIVEVSYLFSEMVQHGLRCIAFCKSRKLCELVLAYTREILQETAKELVDSICVYRAGYIAEDRRKIEADLFGGKLRGVAATNALELGIDVGHIDATLHLGFPGSIASLWQQAGRSGRRAKQSLAIYVAFEGPLDQYFMKFPHKLFGRPIEHCQVDSHNLKVLGQHLACAAYEHPLCLQYDERYFGSSLDIVMTTLKDKGYIINNRVGSFSSSMWNYIGPEKSPSQAVSIWAIEQDKYKVIDKLNNRLLEEIEESKAFFQITVSSVIFFNFRFVKAYLPTSTCKTNRMKTTAQANDCTVTTKWFGFYRISKSSNKISDSLELNLPPYSFISQAVWVRIPHSVKMIVEERNLEFRGGSHAASHALLNVVPLHMMCSASDLGTECANPHETRGILDRILLYDRHPGGIGIVSQAQMLFGELLLAALEFVSTCNCTSAVGCPNCIQSLTCSEYNEVLDKEAAILILKM</sequence>
<dbReference type="OrthoDB" id="18781at2759"/>
<evidence type="ECO:0000256" key="3">
    <source>
        <dbReference type="SAM" id="MobiDB-lite"/>
    </source>
</evidence>
<reference evidence="6" key="1">
    <citation type="submission" date="2020-10" db="EMBL/GenBank/DDBJ databases">
        <authorList>
            <person name="Han B."/>
            <person name="Lu T."/>
            <person name="Zhao Q."/>
            <person name="Huang X."/>
            <person name="Zhao Y."/>
        </authorList>
    </citation>
    <scope>NUCLEOTIDE SEQUENCE</scope>
</reference>
<dbReference type="InterPro" id="IPR001650">
    <property type="entry name" value="Helicase_C-like"/>
</dbReference>
<accession>A0A811N7T2</accession>
<dbReference type="SMART" id="SM00487">
    <property type="entry name" value="DEXDc"/>
    <property type="match status" value="1"/>
</dbReference>
<organism evidence="6 7">
    <name type="scientific">Miscanthus lutarioriparius</name>
    <dbReference type="NCBI Taxonomy" id="422564"/>
    <lineage>
        <taxon>Eukaryota</taxon>
        <taxon>Viridiplantae</taxon>
        <taxon>Streptophyta</taxon>
        <taxon>Embryophyta</taxon>
        <taxon>Tracheophyta</taxon>
        <taxon>Spermatophyta</taxon>
        <taxon>Magnoliopsida</taxon>
        <taxon>Liliopsida</taxon>
        <taxon>Poales</taxon>
        <taxon>Poaceae</taxon>
        <taxon>PACMAD clade</taxon>
        <taxon>Panicoideae</taxon>
        <taxon>Andropogonodae</taxon>
        <taxon>Andropogoneae</taxon>
        <taxon>Saccharinae</taxon>
        <taxon>Miscanthus</taxon>
    </lineage>
</organism>
<dbReference type="Pfam" id="PF22982">
    <property type="entry name" value="WHD_HRQ1"/>
    <property type="match status" value="1"/>
</dbReference>
<gene>
    <name evidence="6" type="ORF">NCGR_LOCUS11301</name>
</gene>
<dbReference type="AlphaFoldDB" id="A0A811N7T2"/>
<evidence type="ECO:0000259" key="4">
    <source>
        <dbReference type="PROSITE" id="PS51192"/>
    </source>
</evidence>
<dbReference type="InterPro" id="IPR014001">
    <property type="entry name" value="Helicase_ATP-bd"/>
</dbReference>
<dbReference type="PROSITE" id="PS51194">
    <property type="entry name" value="HELICASE_CTER"/>
    <property type="match status" value="1"/>
</dbReference>
<dbReference type="Pfam" id="PF09369">
    <property type="entry name" value="MZB"/>
    <property type="match status" value="1"/>
</dbReference>
<dbReference type="PANTHER" id="PTHR47957:SF3">
    <property type="entry name" value="ATP-DEPENDENT HELICASE HRQ1"/>
    <property type="match status" value="1"/>
</dbReference>
<dbReference type="InterPro" id="IPR011545">
    <property type="entry name" value="DEAD/DEAH_box_helicase_dom"/>
</dbReference>
<keyword evidence="7" id="KW-1185">Reference proteome</keyword>
<evidence type="ECO:0000313" key="6">
    <source>
        <dbReference type="EMBL" id="CAD6217246.1"/>
    </source>
</evidence>
<dbReference type="GO" id="GO:0005634">
    <property type="term" value="C:nucleus"/>
    <property type="evidence" value="ECO:0007669"/>
    <property type="project" value="TreeGrafter"/>
</dbReference>
<dbReference type="GO" id="GO:0006289">
    <property type="term" value="P:nucleotide-excision repair"/>
    <property type="evidence" value="ECO:0007669"/>
    <property type="project" value="TreeGrafter"/>
</dbReference>
<dbReference type="SMART" id="SM00490">
    <property type="entry name" value="HELICc"/>
    <property type="match status" value="1"/>
</dbReference>
<dbReference type="Pfam" id="PF00271">
    <property type="entry name" value="Helicase_C"/>
    <property type="match status" value="1"/>
</dbReference>
<dbReference type="SUPFAM" id="SSF52540">
    <property type="entry name" value="P-loop containing nucleoside triphosphate hydrolases"/>
    <property type="match status" value="1"/>
</dbReference>
<dbReference type="InterPro" id="IPR055227">
    <property type="entry name" value="HRQ1_WHD"/>
</dbReference>
<keyword evidence="1" id="KW-0547">Nucleotide-binding</keyword>
<feature type="region of interest" description="Disordered" evidence="3">
    <location>
        <begin position="127"/>
        <end position="196"/>
    </location>
</feature>
<dbReference type="Pfam" id="PF00270">
    <property type="entry name" value="DEAD"/>
    <property type="match status" value="1"/>
</dbReference>
<dbReference type="EMBL" id="CAJGYO010000003">
    <property type="protein sequence ID" value="CAD6217246.1"/>
    <property type="molecule type" value="Genomic_DNA"/>
</dbReference>
<protein>
    <submittedName>
        <fullName evidence="6">Uncharacterized protein</fullName>
    </submittedName>
</protein>
<feature type="domain" description="Helicase ATP-binding" evidence="4">
    <location>
        <begin position="279"/>
        <end position="460"/>
    </location>
</feature>
<dbReference type="CDD" id="cd17923">
    <property type="entry name" value="DEXHc_Hrq1-like"/>
    <property type="match status" value="1"/>
</dbReference>
<evidence type="ECO:0000256" key="1">
    <source>
        <dbReference type="ARBA" id="ARBA00022741"/>
    </source>
</evidence>